<evidence type="ECO:0000313" key="4">
    <source>
        <dbReference type="EMBL" id="MFC5830698.1"/>
    </source>
</evidence>
<dbReference type="RefSeq" id="WP_379520177.1">
    <property type="nucleotide sequence ID" value="NZ_JBHSPA010000056.1"/>
</dbReference>
<keyword evidence="1" id="KW-0805">Transcription regulation</keyword>
<dbReference type="PROSITE" id="PS51000">
    <property type="entry name" value="HTH_DEOR_2"/>
    <property type="match status" value="1"/>
</dbReference>
<dbReference type="InterPro" id="IPR036390">
    <property type="entry name" value="WH_DNA-bd_sf"/>
</dbReference>
<feature type="domain" description="HTH deoR-type" evidence="3">
    <location>
        <begin position="1"/>
        <end position="61"/>
    </location>
</feature>
<accession>A0ABW1CYH5</accession>
<keyword evidence="5" id="KW-1185">Reference proteome</keyword>
<dbReference type="Gene3D" id="1.10.10.10">
    <property type="entry name" value="Winged helix-like DNA-binding domain superfamily/Winged helix DNA-binding domain"/>
    <property type="match status" value="1"/>
</dbReference>
<dbReference type="InterPro" id="IPR057727">
    <property type="entry name" value="WCX_dom"/>
</dbReference>
<reference evidence="5" key="1">
    <citation type="journal article" date="2019" name="Int. J. Syst. Evol. Microbiol.">
        <title>The Global Catalogue of Microorganisms (GCM) 10K type strain sequencing project: providing services to taxonomists for standard genome sequencing and annotation.</title>
        <authorList>
            <consortium name="The Broad Institute Genomics Platform"/>
            <consortium name="The Broad Institute Genome Sequencing Center for Infectious Disease"/>
            <person name="Wu L."/>
            <person name="Ma J."/>
        </authorList>
    </citation>
    <scope>NUCLEOTIDE SEQUENCE [LARGE SCALE GENOMIC DNA]</scope>
    <source>
        <strain evidence="5">CCUG 53903</strain>
    </source>
</reference>
<evidence type="ECO:0000256" key="1">
    <source>
        <dbReference type="ARBA" id="ARBA00023015"/>
    </source>
</evidence>
<dbReference type="InterPro" id="IPR001034">
    <property type="entry name" value="DeoR_HTH"/>
</dbReference>
<evidence type="ECO:0000256" key="2">
    <source>
        <dbReference type="ARBA" id="ARBA00023163"/>
    </source>
</evidence>
<evidence type="ECO:0000259" key="3">
    <source>
        <dbReference type="PROSITE" id="PS51000"/>
    </source>
</evidence>
<dbReference type="Pfam" id="PF25583">
    <property type="entry name" value="WCX"/>
    <property type="match status" value="1"/>
</dbReference>
<proteinExistence type="predicted"/>
<dbReference type="Proteomes" id="UP001596058">
    <property type="component" value="Unassembled WGS sequence"/>
</dbReference>
<dbReference type="Pfam" id="PF08279">
    <property type="entry name" value="HTH_11"/>
    <property type="match status" value="1"/>
</dbReference>
<dbReference type="SUPFAM" id="SSF46785">
    <property type="entry name" value="Winged helix' DNA-binding domain"/>
    <property type="match status" value="1"/>
</dbReference>
<dbReference type="PIRSF" id="PIRSF016838">
    <property type="entry name" value="PafC"/>
    <property type="match status" value="1"/>
</dbReference>
<protein>
    <submittedName>
        <fullName evidence="4">Helix-turn-helix transcriptional regulator</fullName>
    </submittedName>
</protein>
<dbReference type="InterPro" id="IPR051534">
    <property type="entry name" value="CBASS_pafABC_assoc_protein"/>
</dbReference>
<dbReference type="InterPro" id="IPR036388">
    <property type="entry name" value="WH-like_DNA-bd_sf"/>
</dbReference>
<dbReference type="PANTHER" id="PTHR34580">
    <property type="match status" value="1"/>
</dbReference>
<dbReference type="PANTHER" id="PTHR34580:SF1">
    <property type="entry name" value="PROTEIN PAFC"/>
    <property type="match status" value="1"/>
</dbReference>
<sequence length="321" mass="36173">MSILLMLQTRGRVTAQELADAFEVSIRTVYRDMDSLSAAGVPLYGEPGHDGGYRLLGGFRTRLNGLTEGEAESLFLTGLPSAAADLGLGAIVTAAQLKLMSALPVELRDRAGRIAERFHLDAPAWYRDADRTPYLTTVADAVWNDRVVRMRYFRWAEPHEVTRVVEPFGLILKAGHWYLVGRTDERIRTYRISRILDLHVLEERFERPDRFDLAHHWQTYLDSFDMRRHQDTATLRLSPNAFENLPNLMGRAVVRAAHDTATAADSDGWTQVTIPIESIDQAVSEFLRLGADVEVLAPADLRERLTQTLAALMRIYDAARA</sequence>
<dbReference type="PROSITE" id="PS52050">
    <property type="entry name" value="WYL"/>
    <property type="match status" value="1"/>
</dbReference>
<name>A0ABW1CYH5_9ACTN</name>
<keyword evidence="2" id="KW-0804">Transcription</keyword>
<dbReference type="InterPro" id="IPR013196">
    <property type="entry name" value="HTH_11"/>
</dbReference>
<dbReference type="InterPro" id="IPR026881">
    <property type="entry name" value="WYL_dom"/>
</dbReference>
<dbReference type="EMBL" id="JBHSPA010000056">
    <property type="protein sequence ID" value="MFC5830698.1"/>
    <property type="molecule type" value="Genomic_DNA"/>
</dbReference>
<dbReference type="InterPro" id="IPR028349">
    <property type="entry name" value="PafC-like"/>
</dbReference>
<comment type="caution">
    <text evidence="4">The sequence shown here is derived from an EMBL/GenBank/DDBJ whole genome shotgun (WGS) entry which is preliminary data.</text>
</comment>
<dbReference type="Pfam" id="PF13280">
    <property type="entry name" value="WYL"/>
    <property type="match status" value="1"/>
</dbReference>
<organism evidence="4 5">
    <name type="scientific">Nonomuraea insulae</name>
    <dbReference type="NCBI Taxonomy" id="1616787"/>
    <lineage>
        <taxon>Bacteria</taxon>
        <taxon>Bacillati</taxon>
        <taxon>Actinomycetota</taxon>
        <taxon>Actinomycetes</taxon>
        <taxon>Streptosporangiales</taxon>
        <taxon>Streptosporangiaceae</taxon>
        <taxon>Nonomuraea</taxon>
    </lineage>
</organism>
<evidence type="ECO:0000313" key="5">
    <source>
        <dbReference type="Proteomes" id="UP001596058"/>
    </source>
</evidence>
<gene>
    <name evidence="4" type="ORF">ACFPZ3_43190</name>
</gene>